<dbReference type="PANTHER" id="PTHR33383">
    <property type="entry name" value="MEMBRANE PROTEIN INSERTION EFFICIENCY FACTOR-RELATED"/>
    <property type="match status" value="1"/>
</dbReference>
<gene>
    <name evidence="1" type="ORF">METZ01_LOCUS380620</name>
</gene>
<name>A0A382U0B4_9ZZZZ</name>
<dbReference type="SMART" id="SM01234">
    <property type="entry name" value="Haemolytic"/>
    <property type="match status" value="1"/>
</dbReference>
<reference evidence="1" key="1">
    <citation type="submission" date="2018-05" db="EMBL/GenBank/DDBJ databases">
        <authorList>
            <person name="Lanie J.A."/>
            <person name="Ng W.-L."/>
            <person name="Kazmierczak K.M."/>
            <person name="Andrzejewski T.M."/>
            <person name="Davidsen T.M."/>
            <person name="Wayne K.J."/>
            <person name="Tettelin H."/>
            <person name="Glass J.I."/>
            <person name="Rusch D."/>
            <person name="Podicherti R."/>
            <person name="Tsui H.-C.T."/>
            <person name="Winkler M.E."/>
        </authorList>
    </citation>
    <scope>NUCLEOTIDE SEQUENCE</scope>
</reference>
<protein>
    <recommendedName>
        <fullName evidence="2">Membrane protein insertion efficiency factor YidD</fullName>
    </recommendedName>
</protein>
<evidence type="ECO:0008006" key="2">
    <source>
        <dbReference type="Google" id="ProtNLM"/>
    </source>
</evidence>
<dbReference type="InterPro" id="IPR002696">
    <property type="entry name" value="Membr_insert_effic_factor_YidD"/>
</dbReference>
<dbReference type="HAMAP" id="MF_00386">
    <property type="entry name" value="UPF0161_YidD"/>
    <property type="match status" value="1"/>
</dbReference>
<accession>A0A382U0B4</accession>
<proteinExistence type="inferred from homology"/>
<sequence length="70" mass="7917">MDLLQHVLLALLRFYRWAISPLLTALAGGTICRFEPSCSQYAMEAVKNHGAFRGSWLTIKRLSRCHPWGG</sequence>
<evidence type="ECO:0000313" key="1">
    <source>
        <dbReference type="EMBL" id="SVD27766.1"/>
    </source>
</evidence>
<dbReference type="EMBL" id="UINC01140555">
    <property type="protein sequence ID" value="SVD27766.1"/>
    <property type="molecule type" value="Genomic_DNA"/>
</dbReference>
<feature type="non-terminal residue" evidence="1">
    <location>
        <position position="70"/>
    </location>
</feature>
<dbReference type="NCBIfam" id="TIGR00278">
    <property type="entry name" value="membrane protein insertion efficiency factor YidD"/>
    <property type="match status" value="1"/>
</dbReference>
<organism evidence="1">
    <name type="scientific">marine metagenome</name>
    <dbReference type="NCBI Taxonomy" id="408172"/>
    <lineage>
        <taxon>unclassified sequences</taxon>
        <taxon>metagenomes</taxon>
        <taxon>ecological metagenomes</taxon>
    </lineage>
</organism>
<dbReference type="Pfam" id="PF01809">
    <property type="entry name" value="YidD"/>
    <property type="match status" value="1"/>
</dbReference>
<dbReference type="AlphaFoldDB" id="A0A382U0B4"/>
<dbReference type="PANTHER" id="PTHR33383:SF1">
    <property type="entry name" value="MEMBRANE PROTEIN INSERTION EFFICIENCY FACTOR-RELATED"/>
    <property type="match status" value="1"/>
</dbReference>